<dbReference type="OrthoDB" id="4952883at2"/>
<protein>
    <submittedName>
        <fullName evidence="2">Uncharacterized protein</fullName>
    </submittedName>
</protein>
<evidence type="ECO:0000256" key="1">
    <source>
        <dbReference type="SAM" id="Phobius"/>
    </source>
</evidence>
<name>A0A3P5WT94_9MICC</name>
<keyword evidence="1" id="KW-0812">Transmembrane</keyword>
<gene>
    <name evidence="2" type="ORF">PSET11_00221</name>
</gene>
<reference evidence="2 3" key="1">
    <citation type="submission" date="2018-11" db="EMBL/GenBank/DDBJ databases">
        <authorList>
            <person name="Criscuolo A."/>
        </authorList>
    </citation>
    <scope>NUCLEOTIDE SEQUENCE [LARGE SCALE GENOMIC DNA]</scope>
    <source>
        <strain evidence="2">AT11b</strain>
    </source>
</reference>
<keyword evidence="1" id="KW-1133">Transmembrane helix</keyword>
<keyword evidence="1" id="KW-0472">Membrane</keyword>
<dbReference type="EMBL" id="UXAU01000009">
    <property type="protein sequence ID" value="VDC18355.1"/>
    <property type="molecule type" value="Genomic_DNA"/>
</dbReference>
<keyword evidence="3" id="KW-1185">Reference proteome</keyword>
<sequence length="80" mass="8755">MKVWHLAVVSWIVTVLIGVFGMNAWYTIWYYQEPVIDSVAEPDAFGIAVACGLGVLALSFLLSGTLSIVAARVDRRKDLA</sequence>
<feature type="transmembrane region" description="Helical" evidence="1">
    <location>
        <begin position="44"/>
        <end position="71"/>
    </location>
</feature>
<accession>A0A3P5WT94</accession>
<proteinExistence type="predicted"/>
<organism evidence="2 3">
    <name type="scientific">Arthrobacter ulcerisalmonis</name>
    <dbReference type="NCBI Taxonomy" id="2483813"/>
    <lineage>
        <taxon>Bacteria</taxon>
        <taxon>Bacillati</taxon>
        <taxon>Actinomycetota</taxon>
        <taxon>Actinomycetes</taxon>
        <taxon>Micrococcales</taxon>
        <taxon>Micrococcaceae</taxon>
        <taxon>Arthrobacter</taxon>
    </lineage>
</organism>
<dbReference type="AlphaFoldDB" id="A0A3P5WT94"/>
<dbReference type="Proteomes" id="UP000280861">
    <property type="component" value="Unassembled WGS sequence"/>
</dbReference>
<evidence type="ECO:0000313" key="2">
    <source>
        <dbReference type="EMBL" id="VDC18355.1"/>
    </source>
</evidence>
<feature type="transmembrane region" description="Helical" evidence="1">
    <location>
        <begin position="7"/>
        <end position="32"/>
    </location>
</feature>
<evidence type="ECO:0000313" key="3">
    <source>
        <dbReference type="Proteomes" id="UP000280861"/>
    </source>
</evidence>